<dbReference type="SUPFAM" id="SSF160544">
    <property type="entry name" value="EscU C-terminal domain-like"/>
    <property type="match status" value="1"/>
</dbReference>
<dbReference type="PANTHER" id="PTHR30531">
    <property type="entry name" value="FLAGELLAR BIOSYNTHETIC PROTEIN FLHB"/>
    <property type="match status" value="1"/>
</dbReference>
<comment type="caution">
    <text evidence="1">The sequence shown here is derived from an EMBL/GenBank/DDBJ whole genome shotgun (WGS) entry which is preliminary data.</text>
</comment>
<dbReference type="Proteomes" id="UP000440978">
    <property type="component" value="Unassembled WGS sequence"/>
</dbReference>
<keyword evidence="2" id="KW-1185">Reference proteome</keyword>
<accession>A0A6N8CQ82</accession>
<proteinExistence type="predicted"/>
<protein>
    <recommendedName>
        <fullName evidence="3">Flagellar biosynthesis protein</fullName>
    </recommendedName>
</protein>
<evidence type="ECO:0000313" key="1">
    <source>
        <dbReference type="EMBL" id="MTT32292.1"/>
    </source>
</evidence>
<dbReference type="InterPro" id="IPR006135">
    <property type="entry name" value="T3SS_substrate_exporter"/>
</dbReference>
<dbReference type="AlphaFoldDB" id="A0A6N8CQ82"/>
<reference evidence="1 2" key="1">
    <citation type="submission" date="2019-11" db="EMBL/GenBank/DDBJ databases">
        <title>Terrilactibacillus tamarindus sp. nov. BCM23-1 isolated from bark of Tamarindus indica.</title>
        <authorList>
            <person name="Kingkaew E."/>
            <person name="Tanasupawat S."/>
        </authorList>
    </citation>
    <scope>NUCLEOTIDE SEQUENCE [LARGE SCALE GENOMIC DNA]</scope>
    <source>
        <strain evidence="1 2">BCM23-1</strain>
    </source>
</reference>
<dbReference type="RefSeq" id="WP_155219135.1">
    <property type="nucleotide sequence ID" value="NZ_WNHB01000014.1"/>
</dbReference>
<dbReference type="Gene3D" id="3.40.1690.10">
    <property type="entry name" value="secretion proteins EscU"/>
    <property type="match status" value="1"/>
</dbReference>
<dbReference type="InterPro" id="IPR029025">
    <property type="entry name" value="T3SS_substrate_exporter_C"/>
</dbReference>
<dbReference type="GO" id="GO:0005886">
    <property type="term" value="C:plasma membrane"/>
    <property type="evidence" value="ECO:0007669"/>
    <property type="project" value="TreeGrafter"/>
</dbReference>
<gene>
    <name evidence="1" type="ORF">GMB86_09775</name>
</gene>
<dbReference type="PANTHER" id="PTHR30531:SF12">
    <property type="entry name" value="FLAGELLAR BIOSYNTHETIC PROTEIN FLHB"/>
    <property type="match status" value="1"/>
</dbReference>
<dbReference type="Pfam" id="PF01312">
    <property type="entry name" value="Bac_export_2"/>
    <property type="match status" value="1"/>
</dbReference>
<sequence>MEHSHRENSKKAIALRYQKNQTDSPIVTAKGTNHVADQMIRVAKEHGIPIQENENLVALLSELNMNDMIPPELYEAVSEIFRMIDLLDQEVQHQKKS</sequence>
<dbReference type="EMBL" id="WNHB01000014">
    <property type="protein sequence ID" value="MTT32292.1"/>
    <property type="molecule type" value="Genomic_DNA"/>
</dbReference>
<name>A0A6N8CQ82_9BACI</name>
<evidence type="ECO:0000313" key="2">
    <source>
        <dbReference type="Proteomes" id="UP000440978"/>
    </source>
</evidence>
<dbReference type="OrthoDB" id="5244399at2"/>
<organism evidence="1 2">
    <name type="scientific">Terrilactibacillus tamarindi</name>
    <dbReference type="NCBI Taxonomy" id="2599694"/>
    <lineage>
        <taxon>Bacteria</taxon>
        <taxon>Bacillati</taxon>
        <taxon>Bacillota</taxon>
        <taxon>Bacilli</taxon>
        <taxon>Bacillales</taxon>
        <taxon>Bacillaceae</taxon>
        <taxon>Terrilactibacillus</taxon>
    </lineage>
</organism>
<evidence type="ECO:0008006" key="3">
    <source>
        <dbReference type="Google" id="ProtNLM"/>
    </source>
</evidence>
<dbReference type="GO" id="GO:0009306">
    <property type="term" value="P:protein secretion"/>
    <property type="evidence" value="ECO:0007669"/>
    <property type="project" value="InterPro"/>
</dbReference>